<accession>A0A7Z0CG65</accession>
<gene>
    <name evidence="2" type="ORF">BKA03_000170</name>
</gene>
<protein>
    <submittedName>
        <fullName evidence="2">Ribosomal protein S18 acetylase RimI-like enzyme</fullName>
    </submittedName>
</protein>
<dbReference type="SUPFAM" id="SSF55729">
    <property type="entry name" value="Acyl-CoA N-acyltransferases (Nat)"/>
    <property type="match status" value="1"/>
</dbReference>
<dbReference type="RefSeq" id="WP_062075406.1">
    <property type="nucleotide sequence ID" value="NZ_BBRC01000008.1"/>
</dbReference>
<dbReference type="PROSITE" id="PS51186">
    <property type="entry name" value="GNAT"/>
    <property type="match status" value="1"/>
</dbReference>
<proteinExistence type="predicted"/>
<name>A0A7Z0CG65_9MICO</name>
<evidence type="ECO:0000259" key="1">
    <source>
        <dbReference type="PROSITE" id="PS51186"/>
    </source>
</evidence>
<evidence type="ECO:0000313" key="3">
    <source>
        <dbReference type="Proteomes" id="UP000547973"/>
    </source>
</evidence>
<dbReference type="GO" id="GO:0016747">
    <property type="term" value="F:acyltransferase activity, transferring groups other than amino-acyl groups"/>
    <property type="evidence" value="ECO:0007669"/>
    <property type="project" value="InterPro"/>
</dbReference>
<keyword evidence="2" id="KW-0687">Ribonucleoprotein</keyword>
<organism evidence="2 3">
    <name type="scientific">Demequina lutea</name>
    <dbReference type="NCBI Taxonomy" id="431489"/>
    <lineage>
        <taxon>Bacteria</taxon>
        <taxon>Bacillati</taxon>
        <taxon>Actinomycetota</taxon>
        <taxon>Actinomycetes</taxon>
        <taxon>Micrococcales</taxon>
        <taxon>Demequinaceae</taxon>
        <taxon>Demequina</taxon>
    </lineage>
</organism>
<dbReference type="InterPro" id="IPR000182">
    <property type="entry name" value="GNAT_dom"/>
</dbReference>
<dbReference type="EMBL" id="JACBZO010000001">
    <property type="protein sequence ID" value="NYI40051.1"/>
    <property type="molecule type" value="Genomic_DNA"/>
</dbReference>
<reference evidence="2 3" key="1">
    <citation type="submission" date="2020-07" db="EMBL/GenBank/DDBJ databases">
        <title>Sequencing the genomes of 1000 actinobacteria strains.</title>
        <authorList>
            <person name="Klenk H.-P."/>
        </authorList>
    </citation>
    <scope>NUCLEOTIDE SEQUENCE [LARGE SCALE GENOMIC DNA]</scope>
    <source>
        <strain evidence="2 3">DSM 19970</strain>
    </source>
</reference>
<comment type="caution">
    <text evidence="2">The sequence shown here is derived from an EMBL/GenBank/DDBJ whole genome shotgun (WGS) entry which is preliminary data.</text>
</comment>
<evidence type="ECO:0000313" key="2">
    <source>
        <dbReference type="EMBL" id="NYI40051.1"/>
    </source>
</evidence>
<dbReference type="Proteomes" id="UP000547973">
    <property type="component" value="Unassembled WGS sequence"/>
</dbReference>
<sequence>MWMDIRLATGEDAHRVASFLTELHETRHGIGSAGSLEIPQRLVAGLLADDEALTVFISESTGALQGVAAVRHAITDGACELFAIQANDSVRGRGVAQTLLRHLVENCASRGGDMLTTSVPSSDVRARGFLRRDGFIAAADELATASPVDDAVIMYALDVEAALARVTRPGEHAGPTDS</sequence>
<dbReference type="OrthoDB" id="9799092at2"/>
<dbReference type="Gene3D" id="3.40.630.30">
    <property type="match status" value="1"/>
</dbReference>
<dbReference type="GO" id="GO:0005840">
    <property type="term" value="C:ribosome"/>
    <property type="evidence" value="ECO:0007669"/>
    <property type="project" value="UniProtKB-KW"/>
</dbReference>
<dbReference type="InterPro" id="IPR016181">
    <property type="entry name" value="Acyl_CoA_acyltransferase"/>
</dbReference>
<keyword evidence="3" id="KW-1185">Reference proteome</keyword>
<dbReference type="AlphaFoldDB" id="A0A7Z0CG65"/>
<dbReference type="Pfam" id="PF00583">
    <property type="entry name" value="Acetyltransf_1"/>
    <property type="match status" value="1"/>
</dbReference>
<keyword evidence="2" id="KW-0689">Ribosomal protein</keyword>
<feature type="domain" description="N-acetyltransferase" evidence="1">
    <location>
        <begin position="3"/>
        <end position="159"/>
    </location>
</feature>